<reference evidence="1" key="2">
    <citation type="journal article" date="2022" name="New Phytol.">
        <title>Evolutionary transition to the ectomycorrhizal habit in the genomes of a hyperdiverse lineage of mushroom-forming fungi.</title>
        <authorList>
            <person name="Looney B."/>
            <person name="Miyauchi S."/>
            <person name="Morin E."/>
            <person name="Drula E."/>
            <person name="Courty P.E."/>
            <person name="Kohler A."/>
            <person name="Kuo A."/>
            <person name="LaButti K."/>
            <person name="Pangilinan J."/>
            <person name="Lipzen A."/>
            <person name="Riley R."/>
            <person name="Andreopoulos W."/>
            <person name="He G."/>
            <person name="Johnson J."/>
            <person name="Nolan M."/>
            <person name="Tritt A."/>
            <person name="Barry K.W."/>
            <person name="Grigoriev I.V."/>
            <person name="Nagy L.G."/>
            <person name="Hibbett D."/>
            <person name="Henrissat B."/>
            <person name="Matheny P.B."/>
            <person name="Labbe J."/>
            <person name="Martin F.M."/>
        </authorList>
    </citation>
    <scope>NUCLEOTIDE SEQUENCE</scope>
    <source>
        <strain evidence="1">EC-137</strain>
    </source>
</reference>
<organism evidence="1 2">
    <name type="scientific">Vararia minispora EC-137</name>
    <dbReference type="NCBI Taxonomy" id="1314806"/>
    <lineage>
        <taxon>Eukaryota</taxon>
        <taxon>Fungi</taxon>
        <taxon>Dikarya</taxon>
        <taxon>Basidiomycota</taxon>
        <taxon>Agaricomycotina</taxon>
        <taxon>Agaricomycetes</taxon>
        <taxon>Russulales</taxon>
        <taxon>Lachnocladiaceae</taxon>
        <taxon>Vararia</taxon>
    </lineage>
</organism>
<protein>
    <submittedName>
        <fullName evidence="1">FAD/NAD-P-binding domain-containing protein</fullName>
    </submittedName>
</protein>
<evidence type="ECO:0000313" key="2">
    <source>
        <dbReference type="Proteomes" id="UP000814128"/>
    </source>
</evidence>
<keyword evidence="2" id="KW-1185">Reference proteome</keyword>
<accession>A0ACB8QD11</accession>
<reference evidence="1" key="1">
    <citation type="submission" date="2021-02" db="EMBL/GenBank/DDBJ databases">
        <authorList>
            <consortium name="DOE Joint Genome Institute"/>
            <person name="Ahrendt S."/>
            <person name="Looney B.P."/>
            <person name="Miyauchi S."/>
            <person name="Morin E."/>
            <person name="Drula E."/>
            <person name="Courty P.E."/>
            <person name="Chicoki N."/>
            <person name="Fauchery L."/>
            <person name="Kohler A."/>
            <person name="Kuo A."/>
            <person name="Labutti K."/>
            <person name="Pangilinan J."/>
            <person name="Lipzen A."/>
            <person name="Riley R."/>
            <person name="Andreopoulos W."/>
            <person name="He G."/>
            <person name="Johnson J."/>
            <person name="Barry K.W."/>
            <person name="Grigoriev I.V."/>
            <person name="Nagy L."/>
            <person name="Hibbett D."/>
            <person name="Henrissat B."/>
            <person name="Matheny P.B."/>
            <person name="Labbe J."/>
            <person name="Martin F."/>
        </authorList>
    </citation>
    <scope>NUCLEOTIDE SEQUENCE</scope>
    <source>
        <strain evidence="1">EC-137</strain>
    </source>
</reference>
<proteinExistence type="predicted"/>
<dbReference type="Proteomes" id="UP000814128">
    <property type="component" value="Unassembled WGS sequence"/>
</dbReference>
<name>A0ACB8QD11_9AGAM</name>
<comment type="caution">
    <text evidence="1">The sequence shown here is derived from an EMBL/GenBank/DDBJ whole genome shotgun (WGS) entry which is preliminary data.</text>
</comment>
<gene>
    <name evidence="1" type="ORF">K488DRAFT_88611</name>
</gene>
<sequence length="591" mass="66347">MQTSLGKLSNIVDDASPPVPTRPLVDLAFETGNFSVDYCRPMKVICVGAGISGILAGIRFRQKIPNLDLTIYEKEKGVGGTWLGLACDLPSHAYQYSFEPNTQWSNFYAPGPEILQYLEGVVDKYKLKKYIRLHHELIHAIWDATTAKWHVRIKRHNPADGEAAEFEDTADVLFLGVGLLSRWRWPDIEGLKDFKGTIVHSAQWNLSEGSWEDDVRDWANKNIGVIGNGSTGIQIVATLQPRVGHLTNFARNKTWLSTSFSSAKLLELLNRSPDSTDYSFDAKTKEMLSDPAYYNAFRIAIESDANSVSSVALKGSALQKRATEFFRAQMLEKLSRKPELAVLMIPDFSVACRRITPGPGYLEALCEPNVTLEPTPIKRVTSNGVDLDDGRHTPLDVLICATGFDTSFRYPFDIVGRGGMLLRDRWASHAEAYLAMTVDGFPNLFFSAGPHTGLNSGSGFVMIERQVEFATTAIAKLQRERYRAMEPTAEAVRDFMEYANSFFKKTVYVEGCHNWYRSADGWVSGLWPGSCLHACRTMGNPRWEDFTFEPLDKTRNRFYWLGDGQTENEKIEGADRAWYLNSIDVPPVPTD</sequence>
<dbReference type="EMBL" id="MU273669">
    <property type="protein sequence ID" value="KAI0029542.1"/>
    <property type="molecule type" value="Genomic_DNA"/>
</dbReference>
<evidence type="ECO:0000313" key="1">
    <source>
        <dbReference type="EMBL" id="KAI0029542.1"/>
    </source>
</evidence>